<evidence type="ECO:0000313" key="9">
    <source>
        <dbReference type="EMBL" id="ADL06005.1"/>
    </source>
</evidence>
<dbReference type="InterPro" id="IPR006549">
    <property type="entry name" value="HAD-SF_hydro_IIIA"/>
</dbReference>
<evidence type="ECO:0000256" key="2">
    <source>
        <dbReference type="ARBA" id="ARBA00005628"/>
    </source>
</evidence>
<dbReference type="GO" id="GO:0005737">
    <property type="term" value="C:cytoplasm"/>
    <property type="evidence" value="ECO:0007669"/>
    <property type="project" value="UniProtKB-SubCell"/>
</dbReference>
<evidence type="ECO:0000256" key="1">
    <source>
        <dbReference type="ARBA" id="ARBA00004496"/>
    </source>
</evidence>
<dbReference type="InterPro" id="IPR006543">
    <property type="entry name" value="Histidinol-phos"/>
</dbReference>
<dbReference type="InterPro" id="IPR004446">
    <property type="entry name" value="Heptose_bisP_phosphatase"/>
</dbReference>
<dbReference type="eggNOG" id="COG0241">
    <property type="taxonomic scope" value="Bacteria"/>
</dbReference>
<dbReference type="AlphaFoldDB" id="D9RA33"/>
<dbReference type="GO" id="GO:0016791">
    <property type="term" value="F:phosphatase activity"/>
    <property type="evidence" value="ECO:0007669"/>
    <property type="project" value="InterPro"/>
</dbReference>
<keyword evidence="6" id="KW-0119">Carbohydrate metabolism</keyword>
<dbReference type="PaxDb" id="610130-Closa_3479"/>
<protein>
    <recommendedName>
        <fullName evidence="7">D,D-heptose 1,7-bisphosphate phosphatase</fullName>
    </recommendedName>
</protein>
<dbReference type="InterPro" id="IPR036412">
    <property type="entry name" value="HAD-like_sf"/>
</dbReference>
<dbReference type="NCBIfam" id="TIGR01656">
    <property type="entry name" value="Histidinol-ppas"/>
    <property type="match status" value="1"/>
</dbReference>
<evidence type="ECO:0000256" key="4">
    <source>
        <dbReference type="ARBA" id="ARBA00022723"/>
    </source>
</evidence>
<dbReference type="InterPro" id="IPR005835">
    <property type="entry name" value="NTP_transferase_dom"/>
</dbReference>
<dbReference type="GO" id="GO:0046872">
    <property type="term" value="F:metal ion binding"/>
    <property type="evidence" value="ECO:0007669"/>
    <property type="project" value="UniProtKB-KW"/>
</dbReference>
<feature type="domain" description="Nucleotidyl transferase" evidence="8">
    <location>
        <begin position="9"/>
        <end position="139"/>
    </location>
</feature>
<dbReference type="SUPFAM" id="SSF53448">
    <property type="entry name" value="Nucleotide-diphospho-sugar transferases"/>
    <property type="match status" value="1"/>
</dbReference>
<proteinExistence type="inferred from homology"/>
<dbReference type="Gene3D" id="3.90.550.10">
    <property type="entry name" value="Spore Coat Polysaccharide Biosynthesis Protein SpsA, Chain A"/>
    <property type="match status" value="1"/>
</dbReference>
<dbReference type="NCBIfam" id="TIGR01662">
    <property type="entry name" value="HAD-SF-IIIA"/>
    <property type="match status" value="1"/>
</dbReference>
<dbReference type="Pfam" id="PF00483">
    <property type="entry name" value="NTP_transferase"/>
    <property type="match status" value="1"/>
</dbReference>
<organism evidence="9 10">
    <name type="scientific">Lacrimispora saccharolytica (strain ATCC 35040 / DSM 2544 / NRCC 2533 / WM1)</name>
    <name type="common">Clostridium saccharolyticum</name>
    <dbReference type="NCBI Taxonomy" id="610130"/>
    <lineage>
        <taxon>Bacteria</taxon>
        <taxon>Bacillati</taxon>
        <taxon>Bacillota</taxon>
        <taxon>Clostridia</taxon>
        <taxon>Lachnospirales</taxon>
        <taxon>Lachnospiraceae</taxon>
        <taxon>Lacrimispora</taxon>
    </lineage>
</organism>
<dbReference type="Pfam" id="PF00702">
    <property type="entry name" value="Hydrolase"/>
    <property type="match status" value="1"/>
</dbReference>
<evidence type="ECO:0000259" key="8">
    <source>
        <dbReference type="Pfam" id="PF00483"/>
    </source>
</evidence>
<comment type="subcellular location">
    <subcellularLocation>
        <location evidence="1">Cytoplasm</location>
    </subcellularLocation>
</comment>
<dbReference type="Gene3D" id="3.40.50.1000">
    <property type="entry name" value="HAD superfamily/HAD-like"/>
    <property type="match status" value="1"/>
</dbReference>
<dbReference type="CDD" id="cd07503">
    <property type="entry name" value="HAD_HisB-N"/>
    <property type="match status" value="1"/>
</dbReference>
<evidence type="ECO:0000256" key="3">
    <source>
        <dbReference type="ARBA" id="ARBA00022490"/>
    </source>
</evidence>
<evidence type="ECO:0000256" key="7">
    <source>
        <dbReference type="ARBA" id="ARBA00031828"/>
    </source>
</evidence>
<evidence type="ECO:0000313" key="10">
    <source>
        <dbReference type="Proteomes" id="UP000001662"/>
    </source>
</evidence>
<keyword evidence="10" id="KW-1185">Reference proteome</keyword>
<reference evidence="9" key="1">
    <citation type="submission" date="2010-07" db="EMBL/GenBank/DDBJ databases">
        <title>Complete sequence of Clostridium saccharolyticum WM1.</title>
        <authorList>
            <consortium name="US DOE Joint Genome Institute"/>
            <person name="Lucas S."/>
            <person name="Copeland A."/>
            <person name="Lapidus A."/>
            <person name="Cheng J.-F."/>
            <person name="Bruce D."/>
            <person name="Goodwin L."/>
            <person name="Pitluck S."/>
            <person name="Chertkov O."/>
            <person name="Detter J.C."/>
            <person name="Han C."/>
            <person name="Tapia R."/>
            <person name="Land M."/>
            <person name="Hauser L."/>
            <person name="Chang Y.-J."/>
            <person name="Jeffries C."/>
            <person name="Kyrpides N."/>
            <person name="Ivanova N."/>
            <person name="Mikhailova N."/>
            <person name="Mouttaki H."/>
            <person name="Lin L."/>
            <person name="Zhou J."/>
            <person name="Hemme C.L."/>
            <person name="Woyke T."/>
        </authorList>
    </citation>
    <scope>NUCLEOTIDE SEQUENCE [LARGE SCALE GENOMIC DNA]</scope>
    <source>
        <strain evidence="9">WM1</strain>
    </source>
</reference>
<dbReference type="STRING" id="610130.Closa_3479"/>
<dbReference type="InterPro" id="IPR029044">
    <property type="entry name" value="Nucleotide-diphossugar_trans"/>
</dbReference>
<dbReference type="PANTHER" id="PTHR42891:SF1">
    <property type="entry name" value="D-GLYCERO-BETA-D-MANNO-HEPTOSE-1,7-BISPHOSPHATE 7-PHOSPHATASE"/>
    <property type="match status" value="1"/>
</dbReference>
<dbReference type="Proteomes" id="UP000001662">
    <property type="component" value="Chromosome"/>
</dbReference>
<keyword evidence="3" id="KW-0963">Cytoplasm</keyword>
<dbReference type="GO" id="GO:0005975">
    <property type="term" value="P:carbohydrate metabolic process"/>
    <property type="evidence" value="ECO:0007669"/>
    <property type="project" value="InterPro"/>
</dbReference>
<dbReference type="HOGENOM" id="CLU_028110_0_0_9"/>
<dbReference type="EMBL" id="CP002109">
    <property type="protein sequence ID" value="ADL06005.1"/>
    <property type="molecule type" value="Genomic_DNA"/>
</dbReference>
<comment type="similarity">
    <text evidence="2">Belongs to the GmhB family.</text>
</comment>
<dbReference type="KEGG" id="csh:Closa_3479"/>
<dbReference type="InterPro" id="IPR023214">
    <property type="entry name" value="HAD_sf"/>
</dbReference>
<dbReference type="eggNOG" id="COG1208">
    <property type="taxonomic scope" value="Bacteria"/>
</dbReference>
<keyword evidence="4" id="KW-0479">Metal-binding</keyword>
<gene>
    <name evidence="9" type="ordered locus">Closa_3479</name>
</gene>
<evidence type="ECO:0000256" key="5">
    <source>
        <dbReference type="ARBA" id="ARBA00022801"/>
    </source>
</evidence>
<sequence length="404" mass="46095">MKERMISQAVILAGGYGTRLQPFTDTKPKPMYEFEGRPFLEYLLYQIKEFGIKEVVLLLGYLPQIIQEFVGDGSAYGLNVTYDITPPEYDTGTRLKHAGPMIKDCFLLMYCDNYCPMDLEEAEKKFFSSNALVQVTAYANRDFYTKNNLCADENGKVTIYDKSRFQEGLSMVDIGYALVRKEVLSMLPDTNVNFEKAIYSALADKGLLYAFKVEHRYYSVGSWDRIRLTKEFFRPKKIAFLDRDGTLNVRAPKGEYIVKPDQFVWLEGAIDALKLLKENGYTLIIVTNQPGIARGYLTLDTLEQIHEKMQKDLSVEGILIDGIYVCTHGWNDGCFCRKPKPGLLFQAQKDLSLDLSECVLFGDDERDLEAGKAAGCHKVIQVTEENCLKKQVVQYLQEATKLRF</sequence>
<keyword evidence="5" id="KW-0378">Hydrolase</keyword>
<name>D9RA33_LACSW</name>
<dbReference type="PANTHER" id="PTHR42891">
    <property type="entry name" value="D-GLYCERO-BETA-D-MANNO-HEPTOSE-1,7-BISPHOSPHATE 7-PHOSPHATASE"/>
    <property type="match status" value="1"/>
</dbReference>
<accession>D9RA33</accession>
<dbReference type="SUPFAM" id="SSF56784">
    <property type="entry name" value="HAD-like"/>
    <property type="match status" value="1"/>
</dbReference>
<evidence type="ECO:0000256" key="6">
    <source>
        <dbReference type="ARBA" id="ARBA00023277"/>
    </source>
</evidence>